<dbReference type="InterPro" id="IPR029058">
    <property type="entry name" value="AB_hydrolase_fold"/>
</dbReference>
<dbReference type="VEuPathDB" id="FungiDB:RhiirFUN_016478"/>
<proteinExistence type="predicted"/>
<dbReference type="Proteomes" id="UP000233469">
    <property type="component" value="Unassembled WGS sequence"/>
</dbReference>
<evidence type="ECO:0000313" key="1">
    <source>
        <dbReference type="EMBL" id="PKK66832.1"/>
    </source>
</evidence>
<dbReference type="VEuPathDB" id="FungiDB:FUN_011999"/>
<reference evidence="1 2" key="2">
    <citation type="submission" date="2017-10" db="EMBL/GenBank/DDBJ databases">
        <title>Extensive intraspecific genome diversity in a model arbuscular mycorrhizal fungus.</title>
        <authorList>
            <person name="Chen E.C.H."/>
            <person name="Morin E."/>
            <person name="Baudet D."/>
            <person name="Noel J."/>
            <person name="Ndikumana S."/>
            <person name="Charron P."/>
            <person name="St-Onge C."/>
            <person name="Giorgi J."/>
            <person name="Grigoriev I.V."/>
            <person name="Roux C."/>
            <person name="Martin F.M."/>
            <person name="Corradi N."/>
        </authorList>
    </citation>
    <scope>NUCLEOTIDE SEQUENCE [LARGE SCALE GENOMIC DNA]</scope>
    <source>
        <strain evidence="1 2">C2</strain>
    </source>
</reference>
<evidence type="ECO:0008006" key="3">
    <source>
        <dbReference type="Google" id="ProtNLM"/>
    </source>
</evidence>
<accession>A0A2N1MYU6</accession>
<organism evidence="1 2">
    <name type="scientific">Rhizophagus irregularis</name>
    <dbReference type="NCBI Taxonomy" id="588596"/>
    <lineage>
        <taxon>Eukaryota</taxon>
        <taxon>Fungi</taxon>
        <taxon>Fungi incertae sedis</taxon>
        <taxon>Mucoromycota</taxon>
        <taxon>Glomeromycotina</taxon>
        <taxon>Glomeromycetes</taxon>
        <taxon>Glomerales</taxon>
        <taxon>Glomeraceae</taxon>
        <taxon>Rhizophagus</taxon>
    </lineage>
</organism>
<reference evidence="1 2" key="1">
    <citation type="submission" date="2016-04" db="EMBL/GenBank/DDBJ databases">
        <title>Genome analyses suggest a sexual origin of heterokaryosis in a supposedly ancient asexual fungus.</title>
        <authorList>
            <person name="Ropars J."/>
            <person name="Sedzielewska K."/>
            <person name="Noel J."/>
            <person name="Charron P."/>
            <person name="Farinelli L."/>
            <person name="Marton T."/>
            <person name="Kruger M."/>
            <person name="Pelin A."/>
            <person name="Brachmann A."/>
            <person name="Corradi N."/>
        </authorList>
    </citation>
    <scope>NUCLEOTIDE SEQUENCE [LARGE SCALE GENOMIC DNA]</scope>
    <source>
        <strain evidence="1 2">C2</strain>
    </source>
</reference>
<comment type="caution">
    <text evidence="1">The sequence shown here is derived from an EMBL/GenBank/DDBJ whole genome shotgun (WGS) entry which is preliminary data.</text>
</comment>
<dbReference type="VEuPathDB" id="FungiDB:RhiirA1_455110"/>
<gene>
    <name evidence="1" type="ORF">RhiirC2_784299</name>
</gene>
<name>A0A2N1MYU6_9GLOM</name>
<dbReference type="AlphaFoldDB" id="A0A2N1MYU6"/>
<sequence>MNSSFKDSEIKAWKQKVAIEKCYDKLFKKTSPKGHETYYLVWLVPGMPQYKYLIVESLSYGITELGEKFHLVRWDYRGTGRSDVKAYSLELNYEFSTISHGLSNFSITTSDQFRAFKLGIVPLGYQKFEVKPFDFEDFFSSLDIPTLNFIGEKDNLITLEHSL</sequence>
<dbReference type="SUPFAM" id="SSF53474">
    <property type="entry name" value="alpha/beta-Hydrolases"/>
    <property type="match status" value="1"/>
</dbReference>
<evidence type="ECO:0000313" key="2">
    <source>
        <dbReference type="Proteomes" id="UP000233469"/>
    </source>
</evidence>
<dbReference type="EMBL" id="LLXL01001041">
    <property type="protein sequence ID" value="PKK66832.1"/>
    <property type="molecule type" value="Genomic_DNA"/>
</dbReference>
<protein>
    <recommendedName>
        <fullName evidence="3">Alpha/beta hydrolase</fullName>
    </recommendedName>
</protein>